<sequence>MGNHTRVRIAILPLHSNLVGARVCISLGSQVQCPIRQNNGPTCTIFISYMCNWKETQN</sequence>
<feature type="signal peptide" evidence="1">
    <location>
        <begin position="1"/>
        <end position="21"/>
    </location>
</feature>
<evidence type="ECO:0000313" key="17">
    <source>
        <dbReference type="Proteomes" id="UP000460718"/>
    </source>
</evidence>
<evidence type="ECO:0000313" key="16">
    <source>
        <dbReference type="Proteomes" id="UP000441208"/>
    </source>
</evidence>
<dbReference type="Proteomes" id="UP000433483">
    <property type="component" value="Unassembled WGS sequence"/>
</dbReference>
<evidence type="ECO:0000313" key="4">
    <source>
        <dbReference type="EMBL" id="KAE9129524.1"/>
    </source>
</evidence>
<comment type="caution">
    <text evidence="6">The sequence shown here is derived from an EMBL/GenBank/DDBJ whole genome shotgun (WGS) entry which is preliminary data.</text>
</comment>
<evidence type="ECO:0000313" key="5">
    <source>
        <dbReference type="EMBL" id="KAE9133699.1"/>
    </source>
</evidence>
<dbReference type="EMBL" id="QXGA01000183">
    <property type="protein sequence ID" value="KAE9150558.1"/>
    <property type="molecule type" value="Genomic_DNA"/>
</dbReference>
<evidence type="ECO:0000313" key="18">
    <source>
        <dbReference type="Proteomes" id="UP000476176"/>
    </source>
</evidence>
<dbReference type="Proteomes" id="UP000441208">
    <property type="component" value="Unassembled WGS sequence"/>
</dbReference>
<keyword evidence="1" id="KW-0732">Signal</keyword>
<evidence type="ECO:0000313" key="7">
    <source>
        <dbReference type="EMBL" id="KAE9228675.1"/>
    </source>
</evidence>
<evidence type="ECO:0000313" key="19">
    <source>
        <dbReference type="Proteomes" id="UP000488956"/>
    </source>
</evidence>
<evidence type="ECO:0000256" key="1">
    <source>
        <dbReference type="SAM" id="SignalP"/>
    </source>
</evidence>
<gene>
    <name evidence="10" type="ORF">PF001_g3299</name>
    <name evidence="9" type="ORF">PF002_g5055</name>
    <name evidence="8" type="ORF">PF004_g3482</name>
    <name evidence="7" type="ORF">PF005_g4201</name>
    <name evidence="6" type="ORF">PF006_g5074</name>
    <name evidence="5" type="ORF">PF007_g3250</name>
    <name evidence="2" type="ORF">PF009_g4623</name>
    <name evidence="4" type="ORF">PF010_g4165</name>
    <name evidence="3" type="ORF">PF011_g3980</name>
</gene>
<evidence type="ECO:0000313" key="2">
    <source>
        <dbReference type="EMBL" id="KAE8945717.1"/>
    </source>
</evidence>
<evidence type="ECO:0000313" key="6">
    <source>
        <dbReference type="EMBL" id="KAE9150558.1"/>
    </source>
</evidence>
<dbReference type="Proteomes" id="UP000440367">
    <property type="component" value="Unassembled WGS sequence"/>
</dbReference>
<dbReference type="Proteomes" id="UP000488956">
    <property type="component" value="Unassembled WGS sequence"/>
</dbReference>
<evidence type="ECO:0000313" key="11">
    <source>
        <dbReference type="Proteomes" id="UP000429523"/>
    </source>
</evidence>
<dbReference type="EMBL" id="QXFZ01000094">
    <property type="protein sequence ID" value="KAE9133699.1"/>
    <property type="molecule type" value="Genomic_DNA"/>
</dbReference>
<evidence type="ECO:0000313" key="9">
    <source>
        <dbReference type="EMBL" id="KAE9249893.1"/>
    </source>
</evidence>
<organism evidence="6 15">
    <name type="scientific">Phytophthora fragariae</name>
    <dbReference type="NCBI Taxonomy" id="53985"/>
    <lineage>
        <taxon>Eukaryota</taxon>
        <taxon>Sar</taxon>
        <taxon>Stramenopiles</taxon>
        <taxon>Oomycota</taxon>
        <taxon>Peronosporomycetes</taxon>
        <taxon>Peronosporales</taxon>
        <taxon>Peronosporaceae</taxon>
        <taxon>Phytophthora</taxon>
    </lineage>
</organism>
<evidence type="ECO:0000313" key="8">
    <source>
        <dbReference type="EMBL" id="KAE9249272.1"/>
    </source>
</evidence>
<dbReference type="Proteomes" id="UP000437068">
    <property type="component" value="Unassembled WGS sequence"/>
</dbReference>
<dbReference type="Proteomes" id="UP000429523">
    <property type="component" value="Unassembled WGS sequence"/>
</dbReference>
<protein>
    <submittedName>
        <fullName evidence="6">Uncharacterized protein</fullName>
    </submittedName>
</protein>
<dbReference type="EMBL" id="QXGB01000134">
    <property type="protein sequence ID" value="KAE9228675.1"/>
    <property type="molecule type" value="Genomic_DNA"/>
</dbReference>
<dbReference type="Proteomes" id="UP000460718">
    <property type="component" value="Unassembled WGS sequence"/>
</dbReference>
<feature type="chain" id="PRO_5036380681" evidence="1">
    <location>
        <begin position="22"/>
        <end position="58"/>
    </location>
</feature>
<reference evidence="11 12" key="1">
    <citation type="submission" date="2018-08" db="EMBL/GenBank/DDBJ databases">
        <title>Genomic investigation of the strawberry pathogen Phytophthora fragariae indicates pathogenicity is determined by transcriptional variation in three key races.</title>
        <authorList>
            <person name="Adams T.M."/>
            <person name="Armitage A.D."/>
            <person name="Sobczyk M.K."/>
            <person name="Bates H.J."/>
            <person name="Dunwell J.M."/>
            <person name="Nellist C.F."/>
            <person name="Harrison R.J."/>
        </authorList>
    </citation>
    <scope>NUCLEOTIDE SEQUENCE [LARGE SCALE GENOMIC DNA]</scope>
    <source>
        <strain evidence="10 13">A4</strain>
        <strain evidence="9 14">BC-1</strain>
        <strain evidence="8 18">BC-23</strain>
        <strain evidence="7 12">NOV-27</strain>
        <strain evidence="6 15">NOV-5</strain>
        <strain evidence="5 16">NOV-71</strain>
        <strain evidence="2 11">NOV-9</strain>
        <strain evidence="4 19">ONT-3</strain>
        <strain evidence="3 17">SCRP245</strain>
    </source>
</reference>
<evidence type="ECO:0000313" key="12">
    <source>
        <dbReference type="Proteomes" id="UP000433483"/>
    </source>
</evidence>
<keyword evidence="12" id="KW-1185">Reference proteome</keyword>
<dbReference type="EMBL" id="QXGC01000110">
    <property type="protein sequence ID" value="KAE9249272.1"/>
    <property type="molecule type" value="Genomic_DNA"/>
</dbReference>
<evidence type="ECO:0000313" key="13">
    <source>
        <dbReference type="Proteomes" id="UP000437068"/>
    </source>
</evidence>
<name>A0A6A3UUE0_9STRA</name>
<dbReference type="EMBL" id="QXFX01000140">
    <property type="protein sequence ID" value="KAE9129524.1"/>
    <property type="molecule type" value="Genomic_DNA"/>
</dbReference>
<dbReference type="EMBL" id="QXGF01000147">
    <property type="protein sequence ID" value="KAE8945717.1"/>
    <property type="molecule type" value="Genomic_DNA"/>
</dbReference>
<evidence type="ECO:0000313" key="3">
    <source>
        <dbReference type="EMBL" id="KAE9023472.1"/>
    </source>
</evidence>
<evidence type="ECO:0000313" key="10">
    <source>
        <dbReference type="EMBL" id="KAE9324680.1"/>
    </source>
</evidence>
<accession>A0A6A3UUE0</accession>
<dbReference type="Proteomes" id="UP000476176">
    <property type="component" value="Unassembled WGS sequence"/>
</dbReference>
<evidence type="ECO:0000313" key="15">
    <source>
        <dbReference type="Proteomes" id="UP000440732"/>
    </source>
</evidence>
<dbReference type="EMBL" id="QXGE01000103">
    <property type="protein sequence ID" value="KAE9324680.1"/>
    <property type="molecule type" value="Genomic_DNA"/>
</dbReference>
<proteinExistence type="predicted"/>
<dbReference type="EMBL" id="QXGD01000161">
    <property type="protein sequence ID" value="KAE9249893.1"/>
    <property type="molecule type" value="Genomic_DNA"/>
</dbReference>
<dbReference type="AlphaFoldDB" id="A0A6A3UUE0"/>
<dbReference type="Proteomes" id="UP000440732">
    <property type="component" value="Unassembled WGS sequence"/>
</dbReference>
<evidence type="ECO:0000313" key="14">
    <source>
        <dbReference type="Proteomes" id="UP000440367"/>
    </source>
</evidence>
<dbReference type="EMBL" id="QXFW01000138">
    <property type="protein sequence ID" value="KAE9023472.1"/>
    <property type="molecule type" value="Genomic_DNA"/>
</dbReference>